<evidence type="ECO:0000313" key="3">
    <source>
        <dbReference type="EMBL" id="TDN79041.1"/>
    </source>
</evidence>
<dbReference type="GO" id="GO:0005886">
    <property type="term" value="C:plasma membrane"/>
    <property type="evidence" value="ECO:0007669"/>
    <property type="project" value="UniProtKB-SubCell"/>
</dbReference>
<comment type="similarity">
    <text evidence="1">Belongs to the GSP K family.</text>
</comment>
<keyword evidence="2" id="KW-0812">Transmembrane</keyword>
<evidence type="ECO:0000256" key="1">
    <source>
        <dbReference type="PIRNR" id="PIRNR002786"/>
    </source>
</evidence>
<keyword evidence="1" id="KW-0813">Transport</keyword>
<protein>
    <recommendedName>
        <fullName evidence="1">Type II secretion system protein K</fullName>
    </recommendedName>
</protein>
<dbReference type="InterPro" id="IPR038072">
    <property type="entry name" value="GspK_central_sf"/>
</dbReference>
<comment type="caution">
    <text evidence="3">The sequence shown here is derived from an EMBL/GenBank/DDBJ whole genome shotgun (WGS) entry which is preliminary data.</text>
</comment>
<keyword evidence="2" id="KW-1133">Transmembrane helix</keyword>
<accession>A0A4R6FCT4</accession>
<keyword evidence="1 2" id="KW-0472">Membrane</keyword>
<feature type="transmembrane region" description="Helical" evidence="2">
    <location>
        <begin position="12"/>
        <end position="32"/>
    </location>
</feature>
<dbReference type="RefSeq" id="WP_133496758.1">
    <property type="nucleotide sequence ID" value="NZ_BMLU01000013.1"/>
</dbReference>
<dbReference type="Proteomes" id="UP000295493">
    <property type="component" value="Unassembled WGS sequence"/>
</dbReference>
<gene>
    <name evidence="3" type="ORF">EV664_11477</name>
</gene>
<comment type="subcellular location">
    <subcellularLocation>
        <location evidence="1">Cell inner membrane</location>
    </subcellularLocation>
</comment>
<dbReference type="Gene3D" id="3.30.1300.30">
    <property type="entry name" value="GSPII I/J protein-like"/>
    <property type="match status" value="2"/>
</dbReference>
<name>A0A4R6FCT4_9SPHN</name>
<organism evidence="3 4">
    <name type="scientific">Stakelama pacifica</name>
    <dbReference type="NCBI Taxonomy" id="517720"/>
    <lineage>
        <taxon>Bacteria</taxon>
        <taxon>Pseudomonadati</taxon>
        <taxon>Pseudomonadota</taxon>
        <taxon>Alphaproteobacteria</taxon>
        <taxon>Sphingomonadales</taxon>
        <taxon>Sphingomonadaceae</taxon>
        <taxon>Stakelama</taxon>
    </lineage>
</organism>
<keyword evidence="1" id="KW-1003">Cell membrane</keyword>
<dbReference type="GO" id="GO:0009306">
    <property type="term" value="P:protein secretion"/>
    <property type="evidence" value="ECO:0007669"/>
    <property type="project" value="InterPro"/>
</dbReference>
<dbReference type="PANTHER" id="PTHR38831:SF1">
    <property type="entry name" value="TYPE II SECRETION SYSTEM PROTEIN K-RELATED"/>
    <property type="match status" value="1"/>
</dbReference>
<dbReference type="InterPro" id="IPR005628">
    <property type="entry name" value="GspK"/>
</dbReference>
<sequence>MSRAVRDEETGMILVNVLLFVAIASGLVLLMINREELALDQSLRSTDAARALAVARGGETSAIVALRRDLVTSPTIDHQGEDWAKLQERGAKIDGGSFDLAIADAQGRFNINNVREFDASDLMLFRKIALAAGFTEDQAMAAAGLVREYGPVSDLRPLRLAGIDPKVLDRLDTMVTALPGKRTINLNSASPELLGLLFGDQETLDRLLATRRQRGYLTRADFTDAGLSLQPGTSFNSDIFWVHSGVTLGETRQEEAALIVRGIDSQGVPHAAAVERWRNSAIPPEAPAFAPTSR</sequence>
<proteinExistence type="inferred from homology"/>
<dbReference type="Gene3D" id="1.10.40.60">
    <property type="entry name" value="EpsJ-like"/>
    <property type="match status" value="2"/>
</dbReference>
<dbReference type="PANTHER" id="PTHR38831">
    <property type="entry name" value="TYPE II SECRETION SYSTEM PROTEIN K"/>
    <property type="match status" value="1"/>
</dbReference>
<evidence type="ECO:0000256" key="2">
    <source>
        <dbReference type="SAM" id="Phobius"/>
    </source>
</evidence>
<dbReference type="EMBL" id="SNWD01000014">
    <property type="protein sequence ID" value="TDN79041.1"/>
    <property type="molecule type" value="Genomic_DNA"/>
</dbReference>
<dbReference type="OrthoDB" id="7860673at2"/>
<dbReference type="AlphaFoldDB" id="A0A4R6FCT4"/>
<evidence type="ECO:0000313" key="4">
    <source>
        <dbReference type="Proteomes" id="UP000295493"/>
    </source>
</evidence>
<reference evidence="3 4" key="1">
    <citation type="submission" date="2019-03" db="EMBL/GenBank/DDBJ databases">
        <title>Genomic Encyclopedia of Type Strains, Phase IV (KMG-IV): sequencing the most valuable type-strain genomes for metagenomic binning, comparative biology and taxonomic classification.</title>
        <authorList>
            <person name="Goeker M."/>
        </authorList>
    </citation>
    <scope>NUCLEOTIDE SEQUENCE [LARGE SCALE GENOMIC DNA]</scope>
    <source>
        <strain evidence="3 4">DSM 25059</strain>
    </source>
</reference>
<keyword evidence="1" id="KW-0997">Cell inner membrane</keyword>
<keyword evidence="4" id="KW-1185">Reference proteome</keyword>
<dbReference type="PIRSF" id="PIRSF002786">
    <property type="entry name" value="XcpX"/>
    <property type="match status" value="1"/>
</dbReference>